<name>A0A0P0X7R1_ORYSJ</name>
<dbReference type="EMBL" id="AP014963">
    <property type="protein sequence ID" value="BAT02321.1"/>
    <property type="molecule type" value="Genomic_DNA"/>
</dbReference>
<gene>
    <name evidence="2" type="ordered locus">Os07g0578900</name>
    <name evidence="2" type="ORF">OSNPB_070578900</name>
</gene>
<dbReference type="InParanoid" id="A0A0P0X7R1"/>
<dbReference type="PaxDb" id="39947-A0A0P0X7R1"/>
<reference evidence="3" key="1">
    <citation type="journal article" date="2005" name="Nature">
        <title>The map-based sequence of the rice genome.</title>
        <authorList>
            <consortium name="International rice genome sequencing project (IRGSP)"/>
            <person name="Matsumoto T."/>
            <person name="Wu J."/>
            <person name="Kanamori H."/>
            <person name="Katayose Y."/>
            <person name="Fujisawa M."/>
            <person name="Namiki N."/>
            <person name="Mizuno H."/>
            <person name="Yamamoto K."/>
            <person name="Antonio B.A."/>
            <person name="Baba T."/>
            <person name="Sakata K."/>
            <person name="Nagamura Y."/>
            <person name="Aoki H."/>
            <person name="Arikawa K."/>
            <person name="Arita K."/>
            <person name="Bito T."/>
            <person name="Chiden Y."/>
            <person name="Fujitsuka N."/>
            <person name="Fukunaka R."/>
            <person name="Hamada M."/>
            <person name="Harada C."/>
            <person name="Hayashi A."/>
            <person name="Hijishita S."/>
            <person name="Honda M."/>
            <person name="Hosokawa S."/>
            <person name="Ichikawa Y."/>
            <person name="Idonuma A."/>
            <person name="Iijima M."/>
            <person name="Ikeda M."/>
            <person name="Ikeno M."/>
            <person name="Ito K."/>
            <person name="Ito S."/>
            <person name="Ito T."/>
            <person name="Ito Y."/>
            <person name="Ito Y."/>
            <person name="Iwabuchi A."/>
            <person name="Kamiya K."/>
            <person name="Karasawa W."/>
            <person name="Kurita K."/>
            <person name="Katagiri S."/>
            <person name="Kikuta A."/>
            <person name="Kobayashi H."/>
            <person name="Kobayashi N."/>
            <person name="Machita K."/>
            <person name="Maehara T."/>
            <person name="Masukawa M."/>
            <person name="Mizubayashi T."/>
            <person name="Mukai Y."/>
            <person name="Nagasaki H."/>
            <person name="Nagata Y."/>
            <person name="Naito S."/>
            <person name="Nakashima M."/>
            <person name="Nakama Y."/>
            <person name="Nakamichi Y."/>
            <person name="Nakamura M."/>
            <person name="Meguro A."/>
            <person name="Negishi M."/>
            <person name="Ohta I."/>
            <person name="Ohta T."/>
            <person name="Okamoto M."/>
            <person name="Ono N."/>
            <person name="Saji S."/>
            <person name="Sakaguchi M."/>
            <person name="Sakai K."/>
            <person name="Shibata M."/>
            <person name="Shimokawa T."/>
            <person name="Song J."/>
            <person name="Takazaki Y."/>
            <person name="Terasawa K."/>
            <person name="Tsugane M."/>
            <person name="Tsuji K."/>
            <person name="Ueda S."/>
            <person name="Waki K."/>
            <person name="Yamagata H."/>
            <person name="Yamamoto M."/>
            <person name="Yamamoto S."/>
            <person name="Yamane H."/>
            <person name="Yoshiki S."/>
            <person name="Yoshihara R."/>
            <person name="Yukawa K."/>
            <person name="Zhong H."/>
            <person name="Yano M."/>
            <person name="Yuan Q."/>
            <person name="Ouyang S."/>
            <person name="Liu J."/>
            <person name="Jones K.M."/>
            <person name="Gansberger K."/>
            <person name="Moffat K."/>
            <person name="Hill J."/>
            <person name="Bera J."/>
            <person name="Fadrosh D."/>
            <person name="Jin S."/>
            <person name="Johri S."/>
            <person name="Kim M."/>
            <person name="Overton L."/>
            <person name="Reardon M."/>
            <person name="Tsitrin T."/>
            <person name="Vuong H."/>
            <person name="Weaver B."/>
            <person name="Ciecko A."/>
            <person name="Tallon L."/>
            <person name="Jackson J."/>
            <person name="Pai G."/>
            <person name="Aken S.V."/>
            <person name="Utterback T."/>
            <person name="Reidmuller S."/>
            <person name="Feldblyum T."/>
            <person name="Hsiao J."/>
            <person name="Zismann V."/>
            <person name="Iobst S."/>
            <person name="de Vazeille A.R."/>
            <person name="Buell C.R."/>
            <person name="Ying K."/>
            <person name="Li Y."/>
            <person name="Lu T."/>
            <person name="Huang Y."/>
            <person name="Zhao Q."/>
            <person name="Feng Q."/>
            <person name="Zhang L."/>
            <person name="Zhu J."/>
            <person name="Weng Q."/>
            <person name="Mu J."/>
            <person name="Lu Y."/>
            <person name="Fan D."/>
            <person name="Liu Y."/>
            <person name="Guan J."/>
            <person name="Zhang Y."/>
            <person name="Yu S."/>
            <person name="Liu X."/>
            <person name="Zhang Y."/>
            <person name="Hong G."/>
            <person name="Han B."/>
            <person name="Choisne N."/>
            <person name="Demange N."/>
            <person name="Orjeda G."/>
            <person name="Samain S."/>
            <person name="Cattolico L."/>
            <person name="Pelletier E."/>
            <person name="Couloux A."/>
            <person name="Segurens B."/>
            <person name="Wincker P."/>
            <person name="D'Hont A."/>
            <person name="Scarpelli C."/>
            <person name="Weissenbach J."/>
            <person name="Salanoubat M."/>
            <person name="Quetier F."/>
            <person name="Yu Y."/>
            <person name="Kim H.R."/>
            <person name="Rambo T."/>
            <person name="Currie J."/>
            <person name="Collura K."/>
            <person name="Luo M."/>
            <person name="Yang T."/>
            <person name="Ammiraju J.S.S."/>
            <person name="Engler F."/>
            <person name="Soderlund C."/>
            <person name="Wing R.A."/>
            <person name="Palmer L.E."/>
            <person name="de la Bastide M."/>
            <person name="Spiegel L."/>
            <person name="Nascimento L."/>
            <person name="Zutavern T."/>
            <person name="O'Shaughnessy A."/>
            <person name="Dike S."/>
            <person name="Dedhia N."/>
            <person name="Preston R."/>
            <person name="Balija V."/>
            <person name="McCombie W.R."/>
            <person name="Chow T."/>
            <person name="Chen H."/>
            <person name="Chung M."/>
            <person name="Chen C."/>
            <person name="Shaw J."/>
            <person name="Wu H."/>
            <person name="Hsiao K."/>
            <person name="Chao Y."/>
            <person name="Chu M."/>
            <person name="Cheng C."/>
            <person name="Hour A."/>
            <person name="Lee P."/>
            <person name="Lin S."/>
            <person name="Lin Y."/>
            <person name="Liou J."/>
            <person name="Liu S."/>
            <person name="Hsing Y."/>
            <person name="Raghuvanshi S."/>
            <person name="Mohanty A."/>
            <person name="Bharti A.K."/>
            <person name="Gaur A."/>
            <person name="Gupta V."/>
            <person name="Kumar D."/>
            <person name="Ravi V."/>
            <person name="Vij S."/>
            <person name="Kapur A."/>
            <person name="Khurana P."/>
            <person name="Khurana P."/>
            <person name="Khurana J.P."/>
            <person name="Tyagi A.K."/>
            <person name="Gaikwad K."/>
            <person name="Singh A."/>
            <person name="Dalal V."/>
            <person name="Srivastava S."/>
            <person name="Dixit A."/>
            <person name="Pal A.K."/>
            <person name="Ghazi I.A."/>
            <person name="Yadav M."/>
            <person name="Pandit A."/>
            <person name="Bhargava A."/>
            <person name="Sureshbabu K."/>
            <person name="Batra K."/>
            <person name="Sharma T.R."/>
            <person name="Mohapatra T."/>
            <person name="Singh N.K."/>
            <person name="Messing J."/>
            <person name="Nelson A.B."/>
            <person name="Fuks G."/>
            <person name="Kavchok S."/>
            <person name="Keizer G."/>
            <person name="Linton E."/>
            <person name="Llaca V."/>
            <person name="Song R."/>
            <person name="Tanyolac B."/>
            <person name="Young S."/>
            <person name="Ho-Il K."/>
            <person name="Hahn J.H."/>
            <person name="Sangsakoo G."/>
            <person name="Vanavichit A."/>
            <person name="de Mattos Luiz.A.T."/>
            <person name="Zimmer P.D."/>
            <person name="Malone G."/>
            <person name="Dellagostin O."/>
            <person name="de Oliveira A.C."/>
            <person name="Bevan M."/>
            <person name="Bancroft I."/>
            <person name="Minx P."/>
            <person name="Cordum H."/>
            <person name="Wilson R."/>
            <person name="Cheng Z."/>
            <person name="Jin W."/>
            <person name="Jiang J."/>
            <person name="Leong S.A."/>
            <person name="Iwama H."/>
            <person name="Gojobori T."/>
            <person name="Itoh T."/>
            <person name="Niimura Y."/>
            <person name="Fujii Y."/>
            <person name="Habara T."/>
            <person name="Sakai H."/>
            <person name="Sato Y."/>
            <person name="Wilson G."/>
            <person name="Kumar K."/>
            <person name="McCouch S."/>
            <person name="Juretic N."/>
            <person name="Hoen D."/>
            <person name="Wright S."/>
            <person name="Bruskiewich R."/>
            <person name="Bureau T."/>
            <person name="Miyao A."/>
            <person name="Hirochika H."/>
            <person name="Nishikawa T."/>
            <person name="Kadowaki K."/>
            <person name="Sugiura M."/>
            <person name="Burr B."/>
            <person name="Sasaki T."/>
        </authorList>
    </citation>
    <scope>NUCLEOTIDE SEQUENCE [LARGE SCALE GENOMIC DNA]</scope>
    <source>
        <strain evidence="3">cv. Nipponbare</strain>
    </source>
</reference>
<proteinExistence type="predicted"/>
<dbReference type="Proteomes" id="UP000059680">
    <property type="component" value="Chromosome 7"/>
</dbReference>
<evidence type="ECO:0000256" key="1">
    <source>
        <dbReference type="SAM" id="MobiDB-lite"/>
    </source>
</evidence>
<reference evidence="2 3" key="3">
    <citation type="journal article" date="2013" name="Rice">
        <title>Improvement of the Oryza sativa Nipponbare reference genome using next generation sequence and optical map data.</title>
        <authorList>
            <person name="Kawahara Y."/>
            <person name="de la Bastide M."/>
            <person name="Hamilton J.P."/>
            <person name="Kanamori H."/>
            <person name="McCombie W.R."/>
            <person name="Ouyang S."/>
            <person name="Schwartz D.C."/>
            <person name="Tanaka T."/>
            <person name="Wu J."/>
            <person name="Zhou S."/>
            <person name="Childs K.L."/>
            <person name="Davidson R.M."/>
            <person name="Lin H."/>
            <person name="Quesada-Ocampo L."/>
            <person name="Vaillancourt B."/>
            <person name="Sakai H."/>
            <person name="Lee S.S."/>
            <person name="Kim J."/>
            <person name="Numa H."/>
            <person name="Itoh T."/>
            <person name="Buell C.R."/>
            <person name="Matsumoto T."/>
        </authorList>
    </citation>
    <scope>NUCLEOTIDE SEQUENCE [LARGE SCALE GENOMIC DNA]</scope>
    <source>
        <strain evidence="3">cv. Nipponbare</strain>
    </source>
</reference>
<feature type="compositionally biased region" description="Basic and acidic residues" evidence="1">
    <location>
        <begin position="142"/>
        <end position="154"/>
    </location>
</feature>
<evidence type="ECO:0000313" key="3">
    <source>
        <dbReference type="Proteomes" id="UP000059680"/>
    </source>
</evidence>
<reference evidence="2 3" key="2">
    <citation type="journal article" date="2013" name="Plant Cell Physiol.">
        <title>Rice Annotation Project Database (RAP-DB): an integrative and interactive database for rice genomics.</title>
        <authorList>
            <person name="Sakai H."/>
            <person name="Lee S.S."/>
            <person name="Tanaka T."/>
            <person name="Numa H."/>
            <person name="Kim J."/>
            <person name="Kawahara Y."/>
            <person name="Wakimoto H."/>
            <person name="Yang C.C."/>
            <person name="Iwamoto M."/>
            <person name="Abe T."/>
            <person name="Yamada Y."/>
            <person name="Muto A."/>
            <person name="Inokuchi H."/>
            <person name="Ikemura T."/>
            <person name="Matsumoto T."/>
            <person name="Sasaki T."/>
            <person name="Itoh T."/>
        </authorList>
    </citation>
    <scope>NUCLEOTIDE SEQUENCE [LARGE SCALE GENOMIC DNA]</scope>
    <source>
        <strain evidence="3">cv. Nipponbare</strain>
    </source>
</reference>
<dbReference type="AlphaFoldDB" id="A0A0P0X7R1"/>
<protein>
    <submittedName>
        <fullName evidence="2">Os07g0578900 protein</fullName>
    </submittedName>
</protein>
<organism evidence="2 3">
    <name type="scientific">Oryza sativa subsp. japonica</name>
    <name type="common">Rice</name>
    <dbReference type="NCBI Taxonomy" id="39947"/>
    <lineage>
        <taxon>Eukaryota</taxon>
        <taxon>Viridiplantae</taxon>
        <taxon>Streptophyta</taxon>
        <taxon>Embryophyta</taxon>
        <taxon>Tracheophyta</taxon>
        <taxon>Spermatophyta</taxon>
        <taxon>Magnoliopsida</taxon>
        <taxon>Liliopsida</taxon>
        <taxon>Poales</taxon>
        <taxon>Poaceae</taxon>
        <taxon>BOP clade</taxon>
        <taxon>Oryzoideae</taxon>
        <taxon>Oryzeae</taxon>
        <taxon>Oryzinae</taxon>
        <taxon>Oryza</taxon>
        <taxon>Oryza sativa</taxon>
    </lineage>
</organism>
<feature type="compositionally biased region" description="Low complexity" evidence="1">
    <location>
        <begin position="100"/>
        <end position="126"/>
    </location>
</feature>
<feature type="region of interest" description="Disordered" evidence="1">
    <location>
        <begin position="34"/>
        <end position="187"/>
    </location>
</feature>
<keyword evidence="3" id="KW-1185">Reference proteome</keyword>
<accession>A0A0P0X7R1</accession>
<sequence>MSIAVVMNKTSTVAMEDRRSYAIHRTPALPRIVSNSSSVATAEDAHRGGNYKQRPICRGDERLPMPPLHSKRRRDEHHRRDYHYDDDDYAYRASKKKKQQAAAEQAARMPNNRTTRPTTRRASSSRSRTKEESHARGGGAAPRRENKDRKDGAGGRRSQRRAPTISGPRVPPPATPPPAALPDSLTAQDALSAAAARAREISLMREEARRELAKMVRTVEFNDPYISPMDALKP</sequence>
<evidence type="ECO:0000313" key="2">
    <source>
        <dbReference type="EMBL" id="BAT02321.1"/>
    </source>
</evidence>
<dbReference type="SMR" id="A0A0P0X7R1"/>
<feature type="compositionally biased region" description="Pro residues" evidence="1">
    <location>
        <begin position="169"/>
        <end position="180"/>
    </location>
</feature>